<evidence type="ECO:0000256" key="7">
    <source>
        <dbReference type="SAM" id="MobiDB-lite"/>
    </source>
</evidence>
<keyword evidence="4 6" id="KW-0975">Bacterial flagellum</keyword>
<dbReference type="InterPro" id="IPR001444">
    <property type="entry name" value="Flag_bb_rod_N"/>
</dbReference>
<evidence type="ECO:0000256" key="4">
    <source>
        <dbReference type="ARBA" id="ARBA00023143"/>
    </source>
</evidence>
<evidence type="ECO:0000256" key="2">
    <source>
        <dbReference type="ARBA" id="ARBA00009677"/>
    </source>
</evidence>
<reference evidence="9" key="2">
    <citation type="submission" date="2022-05" db="EMBL/GenBank/DDBJ databases">
        <authorList>
            <person name="Kim J.-S."/>
            <person name="Lee K."/>
            <person name="Suh M."/>
            <person name="Eom M."/>
            <person name="Kim J.-S."/>
            <person name="Kim D.-S."/>
            <person name="Ko S.-H."/>
            <person name="Shin Y."/>
            <person name="Lee J.-S."/>
        </authorList>
    </citation>
    <scope>NUCLEOTIDE SEQUENCE</scope>
    <source>
        <strain evidence="9">N237</strain>
    </source>
</reference>
<feature type="domain" description="Flagellar basal body rod protein N-terminal" evidence="8">
    <location>
        <begin position="9"/>
        <end position="37"/>
    </location>
</feature>
<dbReference type="Proteomes" id="UP001056336">
    <property type="component" value="Chromosome"/>
</dbReference>
<keyword evidence="9" id="KW-0282">Flagellum</keyword>
<dbReference type="RefSeq" id="WP_249770972.1">
    <property type="nucleotide sequence ID" value="NZ_CP097332.1"/>
</dbReference>
<dbReference type="PIRSF" id="PIRSF002889">
    <property type="entry name" value="Rod_FlgB"/>
    <property type="match status" value="1"/>
</dbReference>
<evidence type="ECO:0000256" key="6">
    <source>
        <dbReference type="PIRNR" id="PIRNR002889"/>
    </source>
</evidence>
<dbReference type="InterPro" id="IPR006300">
    <property type="entry name" value="FlgB"/>
</dbReference>
<comment type="function">
    <text evidence="5 6">Structural component of flagellum, the bacterial motility apparatus. Part of the rod structure of flagellar basal body.</text>
</comment>
<dbReference type="PROSITE" id="PS00588">
    <property type="entry name" value="FLAGELLA_BB_ROD"/>
    <property type="match status" value="1"/>
</dbReference>
<name>A0ABY4QW86_9ACTN</name>
<evidence type="ECO:0000313" key="9">
    <source>
        <dbReference type="EMBL" id="UQX87948.1"/>
    </source>
</evidence>
<keyword evidence="10" id="KW-1185">Reference proteome</keyword>
<comment type="subunit">
    <text evidence="6">The basal body constitutes a major portion of the flagellar organelle and consists of a number of rings mounted on a central rod.</text>
</comment>
<dbReference type="EMBL" id="CP097332">
    <property type="protein sequence ID" value="UQX87948.1"/>
    <property type="molecule type" value="Genomic_DNA"/>
</dbReference>
<proteinExistence type="inferred from homology"/>
<feature type="region of interest" description="Disordered" evidence="7">
    <location>
        <begin position="56"/>
        <end position="76"/>
    </location>
</feature>
<evidence type="ECO:0000256" key="3">
    <source>
        <dbReference type="ARBA" id="ARBA00014376"/>
    </source>
</evidence>
<gene>
    <name evidence="9" type="ORF">M6D93_16820</name>
</gene>
<evidence type="ECO:0000259" key="8">
    <source>
        <dbReference type="Pfam" id="PF00460"/>
    </source>
</evidence>
<comment type="similarity">
    <text evidence="2 6">Belongs to the flagella basal body rod proteins family.</text>
</comment>
<dbReference type="Pfam" id="PF00460">
    <property type="entry name" value="Flg_bb_rod"/>
    <property type="match status" value="1"/>
</dbReference>
<dbReference type="InterPro" id="IPR019776">
    <property type="entry name" value="Flagellar_basal_body_rod_CS"/>
</dbReference>
<evidence type="ECO:0000313" key="10">
    <source>
        <dbReference type="Proteomes" id="UP001056336"/>
    </source>
</evidence>
<reference evidence="9" key="1">
    <citation type="journal article" date="2018" name="Int. J. Syst. Evol. Microbiol.">
        <title>Jatrophihabitans telluris sp. nov., isolated from sediment soil of lava forest wetlands and the emended description of the genus Jatrophihabitans.</title>
        <authorList>
            <person name="Lee K.C."/>
            <person name="Suh M.K."/>
            <person name="Eom M.K."/>
            <person name="Kim K.K."/>
            <person name="Kim J.S."/>
            <person name="Kim D.S."/>
            <person name="Ko S.H."/>
            <person name="Shin Y.K."/>
            <person name="Lee J.S."/>
        </authorList>
    </citation>
    <scope>NUCLEOTIDE SEQUENCE</scope>
    <source>
        <strain evidence="9">N237</strain>
    </source>
</reference>
<accession>A0ABY4QW86</accession>
<comment type="subcellular location">
    <subcellularLocation>
        <location evidence="1 6">Bacterial flagellum basal body</location>
    </subcellularLocation>
</comment>
<keyword evidence="9" id="KW-0966">Cell projection</keyword>
<evidence type="ECO:0000256" key="1">
    <source>
        <dbReference type="ARBA" id="ARBA00004117"/>
    </source>
</evidence>
<organism evidence="9 10">
    <name type="scientific">Jatrophihabitans telluris</name>
    <dbReference type="NCBI Taxonomy" id="2038343"/>
    <lineage>
        <taxon>Bacteria</taxon>
        <taxon>Bacillati</taxon>
        <taxon>Actinomycetota</taxon>
        <taxon>Actinomycetes</taxon>
        <taxon>Jatrophihabitantales</taxon>
        <taxon>Jatrophihabitantaceae</taxon>
        <taxon>Jatrophihabitans</taxon>
    </lineage>
</organism>
<keyword evidence="9" id="KW-0969">Cilium</keyword>
<protein>
    <recommendedName>
        <fullName evidence="3 6">Flagellar basal body rod protein FlgB</fullName>
    </recommendedName>
</protein>
<sequence length="113" mass="11793">MLDDIASVTLTTALSGLSARQRVSANNIANIETPNFRSSQVSFEDSLRSAVEAGNPASATLTETPLGGTVSANGNDVNLDTELVTDEKSQMQYSLLSGALTSKFGLLETVIKG</sequence>
<evidence type="ECO:0000256" key="5">
    <source>
        <dbReference type="ARBA" id="ARBA00024934"/>
    </source>
</evidence>